<evidence type="ECO:0000256" key="6">
    <source>
        <dbReference type="SAM" id="Phobius"/>
    </source>
</evidence>
<feature type="transmembrane region" description="Helical" evidence="6">
    <location>
        <begin position="67"/>
        <end position="85"/>
    </location>
</feature>
<dbReference type="Pfam" id="PF13567">
    <property type="entry name" value="DUF4131"/>
    <property type="match status" value="1"/>
</dbReference>
<dbReference type="PANTHER" id="PTHR30619:SF1">
    <property type="entry name" value="RECOMBINATION PROTEIN 2"/>
    <property type="match status" value="1"/>
</dbReference>
<comment type="subcellular location">
    <subcellularLocation>
        <location evidence="1">Cell membrane</location>
        <topology evidence="1">Multi-pass membrane protein</topology>
    </subcellularLocation>
</comment>
<dbReference type="InterPro" id="IPR052159">
    <property type="entry name" value="Competence_DNA_uptake"/>
</dbReference>
<evidence type="ECO:0000256" key="4">
    <source>
        <dbReference type="ARBA" id="ARBA00022989"/>
    </source>
</evidence>
<dbReference type="AlphaFoldDB" id="A0A929RVT3"/>
<dbReference type="NCBIfam" id="TIGR00360">
    <property type="entry name" value="ComEC_N-term"/>
    <property type="match status" value="1"/>
</dbReference>
<evidence type="ECO:0000256" key="2">
    <source>
        <dbReference type="ARBA" id="ARBA00022475"/>
    </source>
</evidence>
<dbReference type="PANTHER" id="PTHR30619">
    <property type="entry name" value="DNA INTERNALIZATION/COMPETENCE PROTEIN COMEC/REC2"/>
    <property type="match status" value="1"/>
</dbReference>
<evidence type="ECO:0000256" key="1">
    <source>
        <dbReference type="ARBA" id="ARBA00004651"/>
    </source>
</evidence>
<gene>
    <name evidence="9" type="ORF">HXK21_03910</name>
</gene>
<reference evidence="9" key="1">
    <citation type="submission" date="2020-04" db="EMBL/GenBank/DDBJ databases">
        <title>Deep metagenomics examines the oral microbiome during advanced dental caries in children, revealing novel taxa and co-occurrences with host molecules.</title>
        <authorList>
            <person name="Baker J.L."/>
            <person name="Morton J.T."/>
            <person name="Dinis M."/>
            <person name="Alvarez R."/>
            <person name="Tran N.C."/>
            <person name="Knight R."/>
            <person name="Edlund A."/>
        </authorList>
    </citation>
    <scope>NUCLEOTIDE SEQUENCE</scope>
    <source>
        <strain evidence="9">JCVI_34_bin.1</strain>
    </source>
</reference>
<dbReference type="RefSeq" id="WP_303763418.1">
    <property type="nucleotide sequence ID" value="NZ_JABZGR010000008.1"/>
</dbReference>
<feature type="transmembrane region" description="Helical" evidence="6">
    <location>
        <begin position="503"/>
        <end position="519"/>
    </location>
</feature>
<feature type="domain" description="ComEC/Rec2-related protein" evidence="7">
    <location>
        <begin position="232"/>
        <end position="497"/>
    </location>
</feature>
<evidence type="ECO:0000259" key="7">
    <source>
        <dbReference type="Pfam" id="PF03772"/>
    </source>
</evidence>
<keyword evidence="4 6" id="KW-1133">Transmembrane helix</keyword>
<keyword evidence="2" id="KW-1003">Cell membrane</keyword>
<proteinExistence type="predicted"/>
<feature type="transmembrane region" description="Helical" evidence="6">
    <location>
        <begin position="470"/>
        <end position="496"/>
    </location>
</feature>
<sequence>MRNATFHIPHLLLEHPLLLPTLALVVGICLGEAFYASLVGQSTTLLLLAFSLGASAVLMLRKRALEMSTLGTLITAFCLLGAGLLTGQCDRNRIIWPTTPQTYEGTVISSPRFTAKTLRVNVEIKSGRFAGVVIATSLMKQTTQTLHPGDVIFFHSQVETPRNNGNPGEFDYAAWLKNQGIYGTTFVYQNNWKKTDSTSTNIRTVLLRYREGLLEKYKTFFQGDKLTVLAALTLGDRRGLNDEFRELFAATGTSHILALSGLHLSILFGFFLWVVRPLRNRRRIYLPLLLIGVVQVWLFTFLVGAPFSLVRAAFMLSLLHLTQALRRDYNALNSLSLALIGILLVSPTALFDVGLQLSFLALLGILLIAPKLAPPTWVSRFWGLNFVYDLLRTSFCAQILTLPLIAYYFNSFSLVGLFTGWLVIPFAYAILLLALLFFCLPFARTVLVSLLNGTMDTMLQCLNFLSSWDYASITVVPGKVFTLLIYGVIFFLLTYLQNRHARNLYGIACLLLCGAIYYIKYTPPAYDNTIVVYKSSSPAIHCIVDKQLSYLWSMRKGHAEQILRSIRRTFIRTNRMAQPQLVEVPQKKEDLILLPHVLAFRGKRIGLLSEKIRQGASASLLQVNYLYIMPGYKQDLSTALNYFAPDSIILDTSLTDFYRTKYSTEAAENAIPCYDMKERGALILQCGK</sequence>
<dbReference type="InterPro" id="IPR025405">
    <property type="entry name" value="DUF4131"/>
</dbReference>
<evidence type="ECO:0000313" key="9">
    <source>
        <dbReference type="EMBL" id="MBF0970170.1"/>
    </source>
</evidence>
<dbReference type="EMBL" id="JABZGR010000008">
    <property type="protein sequence ID" value="MBF0970170.1"/>
    <property type="molecule type" value="Genomic_DNA"/>
</dbReference>
<name>A0A929RVT3_9BACT</name>
<evidence type="ECO:0000313" key="10">
    <source>
        <dbReference type="Proteomes" id="UP000704068"/>
    </source>
</evidence>
<evidence type="ECO:0000256" key="5">
    <source>
        <dbReference type="ARBA" id="ARBA00023136"/>
    </source>
</evidence>
<feature type="transmembrane region" description="Helical" evidence="6">
    <location>
        <begin position="42"/>
        <end position="60"/>
    </location>
</feature>
<dbReference type="GO" id="GO:0005886">
    <property type="term" value="C:plasma membrane"/>
    <property type="evidence" value="ECO:0007669"/>
    <property type="project" value="UniProtKB-SubCell"/>
</dbReference>
<feature type="transmembrane region" description="Helical" evidence="6">
    <location>
        <begin position="256"/>
        <end position="275"/>
    </location>
</feature>
<keyword evidence="5 6" id="KW-0472">Membrane</keyword>
<dbReference type="InterPro" id="IPR004477">
    <property type="entry name" value="ComEC_N"/>
</dbReference>
<keyword evidence="3 6" id="KW-0812">Transmembrane</keyword>
<evidence type="ECO:0000259" key="8">
    <source>
        <dbReference type="Pfam" id="PF13567"/>
    </source>
</evidence>
<dbReference type="Proteomes" id="UP000704068">
    <property type="component" value="Unassembled WGS sequence"/>
</dbReference>
<dbReference type="Pfam" id="PF03772">
    <property type="entry name" value="Competence"/>
    <property type="match status" value="1"/>
</dbReference>
<feature type="domain" description="DUF4131" evidence="8">
    <location>
        <begin position="45"/>
        <end position="191"/>
    </location>
</feature>
<feature type="transmembrane region" description="Helical" evidence="6">
    <location>
        <begin position="12"/>
        <end position="36"/>
    </location>
</feature>
<feature type="transmembrane region" description="Helical" evidence="6">
    <location>
        <begin position="284"/>
        <end position="303"/>
    </location>
</feature>
<feature type="transmembrane region" description="Helical" evidence="6">
    <location>
        <begin position="337"/>
        <end position="370"/>
    </location>
</feature>
<comment type="caution">
    <text evidence="9">The sequence shown here is derived from an EMBL/GenBank/DDBJ whole genome shotgun (WGS) entry which is preliminary data.</text>
</comment>
<accession>A0A929RVT3</accession>
<feature type="transmembrane region" description="Helical" evidence="6">
    <location>
        <begin position="421"/>
        <end position="450"/>
    </location>
</feature>
<protein>
    <submittedName>
        <fullName evidence="9">ComEC/Rec2 family competence protein</fullName>
    </submittedName>
</protein>
<organism evidence="9 10">
    <name type="scientific">Alloprevotella tannerae</name>
    <dbReference type="NCBI Taxonomy" id="76122"/>
    <lineage>
        <taxon>Bacteria</taxon>
        <taxon>Pseudomonadati</taxon>
        <taxon>Bacteroidota</taxon>
        <taxon>Bacteroidia</taxon>
        <taxon>Bacteroidales</taxon>
        <taxon>Prevotellaceae</taxon>
        <taxon>Alloprevotella</taxon>
    </lineage>
</organism>
<evidence type="ECO:0000256" key="3">
    <source>
        <dbReference type="ARBA" id="ARBA00022692"/>
    </source>
</evidence>